<evidence type="ECO:0000313" key="2">
    <source>
        <dbReference type="EMBL" id="CAB9501378.1"/>
    </source>
</evidence>
<dbReference type="EMBL" id="CAICTM010000106">
    <property type="protein sequence ID" value="CAB9501378.1"/>
    <property type="molecule type" value="Genomic_DNA"/>
</dbReference>
<feature type="region of interest" description="Disordered" evidence="1">
    <location>
        <begin position="296"/>
        <end position="330"/>
    </location>
</feature>
<dbReference type="AlphaFoldDB" id="A0A9N8DE71"/>
<feature type="compositionally biased region" description="Basic residues" evidence="1">
    <location>
        <begin position="303"/>
        <end position="330"/>
    </location>
</feature>
<comment type="caution">
    <text evidence="2">The sequence shown here is derived from an EMBL/GenBank/DDBJ whole genome shotgun (WGS) entry which is preliminary data.</text>
</comment>
<evidence type="ECO:0000256" key="1">
    <source>
        <dbReference type="SAM" id="MobiDB-lite"/>
    </source>
</evidence>
<dbReference type="Gene3D" id="3.30.160.60">
    <property type="entry name" value="Classic Zinc Finger"/>
    <property type="match status" value="1"/>
</dbReference>
<gene>
    <name evidence="2" type="ORF">SEMRO_107_G053790.1</name>
</gene>
<sequence>MVVEVERSCPAGMLQKLTSWLATRASLLTIRISIFQGETETIRAICEALKTSVCLQCVGLTLRADDNDVSLAARKSLQNLIENCGAIQHLTIGMTYSVFRSIAAPPRPTTDYLESFLFDGLINTKLATFAYWGPNVVRVQNKEKAWRAMEQNNNLKRIVAEFGDYRTDSHLPLLEANKCCGWIKEWTSTSTANGRPQQHGSILQQVLDFPTLSNFPDKLPLLYHFLRERPDVPLGRAEEVIAAVGANPVRPWPTDCKMSKRTVTARSRGKKKKQPLQWYHCWGCQTHLYGDERALKQHQEQSKRHKHEKKKKKKKSRQHKKRPTNHGVPRHVKLPVIHHCWCCRTSFIAEDHWKEHLNSKGHRRGLNHAAPSPNQQEAND</sequence>
<accession>A0A9N8DE71</accession>
<evidence type="ECO:0000313" key="3">
    <source>
        <dbReference type="Proteomes" id="UP001153069"/>
    </source>
</evidence>
<organism evidence="2 3">
    <name type="scientific">Seminavis robusta</name>
    <dbReference type="NCBI Taxonomy" id="568900"/>
    <lineage>
        <taxon>Eukaryota</taxon>
        <taxon>Sar</taxon>
        <taxon>Stramenopiles</taxon>
        <taxon>Ochrophyta</taxon>
        <taxon>Bacillariophyta</taxon>
        <taxon>Bacillariophyceae</taxon>
        <taxon>Bacillariophycidae</taxon>
        <taxon>Naviculales</taxon>
        <taxon>Naviculaceae</taxon>
        <taxon>Seminavis</taxon>
    </lineage>
</organism>
<proteinExistence type="predicted"/>
<dbReference type="Proteomes" id="UP001153069">
    <property type="component" value="Unassembled WGS sequence"/>
</dbReference>
<name>A0A9N8DE71_9STRA</name>
<reference evidence="2" key="1">
    <citation type="submission" date="2020-06" db="EMBL/GenBank/DDBJ databases">
        <authorList>
            <consortium name="Plant Systems Biology data submission"/>
        </authorList>
    </citation>
    <scope>NUCLEOTIDE SEQUENCE</scope>
    <source>
        <strain evidence="2">D6</strain>
    </source>
</reference>
<keyword evidence="3" id="KW-1185">Reference proteome</keyword>
<protein>
    <submittedName>
        <fullName evidence="2">Uncharacterized protein</fullName>
    </submittedName>
</protein>